<accession>I7G4K6</accession>
<organism evidence="1">
    <name type="scientific">Macaca fascicularis</name>
    <name type="common">Crab-eating macaque</name>
    <name type="synonym">Cynomolgus monkey</name>
    <dbReference type="NCBI Taxonomy" id="9541"/>
    <lineage>
        <taxon>Eukaryota</taxon>
        <taxon>Metazoa</taxon>
        <taxon>Chordata</taxon>
        <taxon>Craniata</taxon>
        <taxon>Vertebrata</taxon>
        <taxon>Euteleostomi</taxon>
        <taxon>Mammalia</taxon>
        <taxon>Eutheria</taxon>
        <taxon>Euarchontoglires</taxon>
        <taxon>Primates</taxon>
        <taxon>Haplorrhini</taxon>
        <taxon>Catarrhini</taxon>
        <taxon>Cercopithecidae</taxon>
        <taxon>Cercopithecinae</taxon>
        <taxon>Macaca</taxon>
    </lineage>
</organism>
<protein>
    <submittedName>
        <fullName evidence="1">Macaca fascicularis brain cDNA clone: QtrA-16623, similar to human DnaJ (Hsp40) homolog, subfamily C, member 6 (DNAJC6), mRNA, RefSeq: XM_375737.1</fullName>
    </submittedName>
</protein>
<evidence type="ECO:0000313" key="1">
    <source>
        <dbReference type="EMBL" id="BAE88810.1"/>
    </source>
</evidence>
<proteinExistence type="evidence at transcript level"/>
<reference evidence="1" key="1">
    <citation type="journal article" date="2007" name="PLoS Biol.">
        <title>Rate of evolution in brain-expressed genes in humans and other primates.</title>
        <authorList>
            <person name="Wang H.-Y."/>
            <person name="Chien H.-C."/>
            <person name="Osada N."/>
            <person name="Hashimoto K."/>
            <person name="Sugano S."/>
            <person name="Gojobori T."/>
            <person name="Chou C.-K."/>
            <person name="Tsai S.-F."/>
            <person name="Wu C.-I."/>
            <person name="Shen C.-K.J."/>
        </authorList>
    </citation>
    <scope>NUCLEOTIDE SEQUENCE</scope>
</reference>
<dbReference type="AlphaFoldDB" id="I7G4K6"/>
<sequence length="48" mass="5270">MALSVSALRNQVPPPHKANLDPLDYYSGLYCFKSSWGSTGTTFIQGHL</sequence>
<name>I7G4K6_MACFA</name>
<dbReference type="EMBL" id="AB171747">
    <property type="protein sequence ID" value="BAE88810.1"/>
    <property type="molecule type" value="mRNA"/>
</dbReference>